<reference evidence="2 3" key="1">
    <citation type="submission" date="2018-05" db="EMBL/GenBank/DDBJ databases">
        <title>Genomic Encyclopedia of Type Strains, Phase IV (KMG-IV): sequencing the most valuable type-strain genomes for metagenomic binning, comparative biology and taxonomic classification.</title>
        <authorList>
            <person name="Goeker M."/>
        </authorList>
    </citation>
    <scope>NUCLEOTIDE SEQUENCE [LARGE SCALE GENOMIC DNA]</scope>
    <source>
        <strain evidence="2 3">DSM 25350</strain>
    </source>
</reference>
<dbReference type="AlphaFoldDB" id="A0A316FW11"/>
<dbReference type="EMBL" id="QGGU01000004">
    <property type="protein sequence ID" value="PWK52974.1"/>
    <property type="molecule type" value="Genomic_DNA"/>
</dbReference>
<dbReference type="Proteomes" id="UP000245790">
    <property type="component" value="Unassembled WGS sequence"/>
</dbReference>
<keyword evidence="3" id="KW-1185">Reference proteome</keyword>
<evidence type="ECO:0000313" key="2">
    <source>
        <dbReference type="EMBL" id="PWK52974.1"/>
    </source>
</evidence>
<keyword evidence="1" id="KW-0812">Transmembrane</keyword>
<dbReference type="RefSeq" id="WP_109762947.1">
    <property type="nucleotide sequence ID" value="NZ_QGGU01000004.1"/>
</dbReference>
<dbReference type="InterPro" id="IPR035287">
    <property type="entry name" value="DUF5362"/>
</dbReference>
<name>A0A316FW11_9GAMM</name>
<proteinExistence type="predicted"/>
<protein>
    <recommendedName>
        <fullName evidence="4">Transmembrane protein</fullName>
    </recommendedName>
</protein>
<sequence>MDVRSLSSALHSAKGWMKLVGVMMIIYGVLTALSIVGIIVAWLPIWMGVLLFQSASAVERAHQSDDAAALMESLSKLKTYFTIMGVLTLIGLVLMFAAFFFGGMAAIMGGMSQM</sequence>
<evidence type="ECO:0000256" key="1">
    <source>
        <dbReference type="SAM" id="Phobius"/>
    </source>
</evidence>
<feature type="transmembrane region" description="Helical" evidence="1">
    <location>
        <begin position="80"/>
        <end position="107"/>
    </location>
</feature>
<gene>
    <name evidence="2" type="ORF">C8D97_104192</name>
</gene>
<evidence type="ECO:0008006" key="4">
    <source>
        <dbReference type="Google" id="ProtNLM"/>
    </source>
</evidence>
<keyword evidence="1" id="KW-0472">Membrane</keyword>
<organism evidence="2 3">
    <name type="scientific">Pleionea mediterranea</name>
    <dbReference type="NCBI Taxonomy" id="523701"/>
    <lineage>
        <taxon>Bacteria</taxon>
        <taxon>Pseudomonadati</taxon>
        <taxon>Pseudomonadota</taxon>
        <taxon>Gammaproteobacteria</taxon>
        <taxon>Oceanospirillales</taxon>
        <taxon>Pleioneaceae</taxon>
        <taxon>Pleionea</taxon>
    </lineage>
</organism>
<accession>A0A316FW11</accession>
<dbReference type="OrthoDB" id="5953468at2"/>
<dbReference type="Pfam" id="PF17319">
    <property type="entry name" value="DUF5362"/>
    <property type="match status" value="1"/>
</dbReference>
<evidence type="ECO:0000313" key="3">
    <source>
        <dbReference type="Proteomes" id="UP000245790"/>
    </source>
</evidence>
<keyword evidence="1" id="KW-1133">Transmembrane helix</keyword>
<comment type="caution">
    <text evidence="2">The sequence shown here is derived from an EMBL/GenBank/DDBJ whole genome shotgun (WGS) entry which is preliminary data.</text>
</comment>
<feature type="transmembrane region" description="Helical" evidence="1">
    <location>
        <begin position="20"/>
        <end position="45"/>
    </location>
</feature>